<organism evidence="5 6">
    <name type="scientific">Methanococcus maripaludis (strain C5 / ATCC BAA-1333)</name>
    <dbReference type="NCBI Taxonomy" id="402880"/>
    <lineage>
        <taxon>Archaea</taxon>
        <taxon>Methanobacteriati</taxon>
        <taxon>Methanobacteriota</taxon>
        <taxon>Methanomada group</taxon>
        <taxon>Methanococci</taxon>
        <taxon>Methanococcales</taxon>
        <taxon>Methanococcaceae</taxon>
        <taxon>Methanococcus</taxon>
    </lineage>
</organism>
<keyword evidence="1" id="KW-0677">Repeat</keyword>
<reference evidence="5 6" key="1">
    <citation type="submission" date="2007-03" db="EMBL/GenBank/DDBJ databases">
        <title>Complete sequence of chromosome of Methanococcus maripaludis C5.</title>
        <authorList>
            <consortium name="US DOE Joint Genome Institute"/>
            <person name="Copeland A."/>
            <person name="Lucas S."/>
            <person name="Lapidus A."/>
            <person name="Barry K."/>
            <person name="Glavina del Rio T."/>
            <person name="Dalin E."/>
            <person name="Tice H."/>
            <person name="Pitluck S."/>
            <person name="Chertkov O."/>
            <person name="Brettin T."/>
            <person name="Bruce D."/>
            <person name="Han C."/>
            <person name="Detter J.C."/>
            <person name="Schmutz J."/>
            <person name="Larimer F."/>
            <person name="Land M."/>
            <person name="Hauser L."/>
            <person name="Kyrpides N."/>
            <person name="Mikhailova N."/>
            <person name="Sieprawska-Lupa M."/>
            <person name="Whitman W.B."/>
            <person name="Richardson P."/>
        </authorList>
    </citation>
    <scope>NUCLEOTIDE SEQUENCE [LARGE SCALE GENOMIC DNA]</scope>
    <source>
        <strain evidence="6">C5 / ATCC BAA-1333</strain>
    </source>
</reference>
<dbReference type="InterPro" id="IPR051257">
    <property type="entry name" value="Diverse_CBS-Domain"/>
</dbReference>
<proteinExistence type="predicted"/>
<sequence>MLMKVKELMNPTIFTIDGEKSLFEAFKVMNNKGVKRVFVRITENIDGVITYRDLAHLFFEKGVFELMDVTLKDVSTKEILTIDEDADVKHAAQMMLHADVSGLLVIDEKTDAIGVISQTDILRALVKG</sequence>
<dbReference type="STRING" id="402880.MmarC5_0715"/>
<dbReference type="EMBL" id="CP000609">
    <property type="protein sequence ID" value="ABO35025.1"/>
    <property type="molecule type" value="Genomic_DNA"/>
</dbReference>
<keyword evidence="2 3" id="KW-0129">CBS domain</keyword>
<name>A4FXU1_METM5</name>
<feature type="domain" description="CBS" evidence="4">
    <location>
        <begin position="75"/>
        <end position="128"/>
    </location>
</feature>
<dbReference type="SUPFAM" id="SSF54631">
    <property type="entry name" value="CBS-domain pair"/>
    <property type="match status" value="1"/>
</dbReference>
<dbReference type="SMART" id="SM00116">
    <property type="entry name" value="CBS"/>
    <property type="match status" value="2"/>
</dbReference>
<dbReference type="eggNOG" id="arCOG00606">
    <property type="taxonomic scope" value="Archaea"/>
</dbReference>
<dbReference type="KEGG" id="mmq:MmarC5_0715"/>
<dbReference type="Gene3D" id="3.10.580.10">
    <property type="entry name" value="CBS-domain"/>
    <property type="match status" value="1"/>
</dbReference>
<dbReference type="InterPro" id="IPR000644">
    <property type="entry name" value="CBS_dom"/>
</dbReference>
<evidence type="ECO:0000313" key="6">
    <source>
        <dbReference type="Proteomes" id="UP000000253"/>
    </source>
</evidence>
<evidence type="ECO:0000313" key="5">
    <source>
        <dbReference type="EMBL" id="ABO35025.1"/>
    </source>
</evidence>
<dbReference type="HOGENOM" id="CLU_040681_9_3_2"/>
<protein>
    <submittedName>
        <fullName evidence="5">Putative signal transduction protein with CBS domains</fullName>
    </submittedName>
</protein>
<evidence type="ECO:0000256" key="3">
    <source>
        <dbReference type="PROSITE-ProRule" id="PRU00703"/>
    </source>
</evidence>
<accession>A4FXU1</accession>
<dbReference type="Pfam" id="PF00571">
    <property type="entry name" value="CBS"/>
    <property type="match status" value="2"/>
</dbReference>
<evidence type="ECO:0000256" key="2">
    <source>
        <dbReference type="ARBA" id="ARBA00023122"/>
    </source>
</evidence>
<dbReference type="PANTHER" id="PTHR43080:SF2">
    <property type="entry name" value="CBS DOMAIN-CONTAINING PROTEIN"/>
    <property type="match status" value="1"/>
</dbReference>
<dbReference type="PANTHER" id="PTHR43080">
    <property type="entry name" value="CBS DOMAIN-CONTAINING PROTEIN CBSX3, MITOCHONDRIAL"/>
    <property type="match status" value="1"/>
</dbReference>
<dbReference type="PROSITE" id="PS51371">
    <property type="entry name" value="CBS"/>
    <property type="match status" value="1"/>
</dbReference>
<dbReference type="InterPro" id="IPR046342">
    <property type="entry name" value="CBS_dom_sf"/>
</dbReference>
<dbReference type="Proteomes" id="UP000000253">
    <property type="component" value="Chromosome"/>
</dbReference>
<evidence type="ECO:0000259" key="4">
    <source>
        <dbReference type="PROSITE" id="PS51371"/>
    </source>
</evidence>
<evidence type="ECO:0000256" key="1">
    <source>
        <dbReference type="ARBA" id="ARBA00022737"/>
    </source>
</evidence>
<dbReference type="AlphaFoldDB" id="A4FXU1"/>
<gene>
    <name evidence="5" type="ordered locus">MmarC5_0715</name>
</gene>